<gene>
    <name evidence="2" type="ORF">OJF2_46960</name>
</gene>
<organism evidence="2 3">
    <name type="scientific">Aquisphaera giovannonii</name>
    <dbReference type="NCBI Taxonomy" id="406548"/>
    <lineage>
        <taxon>Bacteria</taxon>
        <taxon>Pseudomonadati</taxon>
        <taxon>Planctomycetota</taxon>
        <taxon>Planctomycetia</taxon>
        <taxon>Isosphaerales</taxon>
        <taxon>Isosphaeraceae</taxon>
        <taxon>Aquisphaera</taxon>
    </lineage>
</organism>
<evidence type="ECO:0000313" key="2">
    <source>
        <dbReference type="EMBL" id="QEH36136.1"/>
    </source>
</evidence>
<dbReference type="KEGG" id="agv:OJF2_46960"/>
<reference evidence="2 3" key="1">
    <citation type="submission" date="2019-08" db="EMBL/GenBank/DDBJ databases">
        <title>Deep-cultivation of Planctomycetes and their phenomic and genomic characterization uncovers novel biology.</title>
        <authorList>
            <person name="Wiegand S."/>
            <person name="Jogler M."/>
            <person name="Boedeker C."/>
            <person name="Pinto D."/>
            <person name="Vollmers J."/>
            <person name="Rivas-Marin E."/>
            <person name="Kohn T."/>
            <person name="Peeters S.H."/>
            <person name="Heuer A."/>
            <person name="Rast P."/>
            <person name="Oberbeckmann S."/>
            <person name="Bunk B."/>
            <person name="Jeske O."/>
            <person name="Meyerdierks A."/>
            <person name="Storesund J.E."/>
            <person name="Kallscheuer N."/>
            <person name="Luecker S."/>
            <person name="Lage O.M."/>
            <person name="Pohl T."/>
            <person name="Merkel B.J."/>
            <person name="Hornburger P."/>
            <person name="Mueller R.-W."/>
            <person name="Bruemmer F."/>
            <person name="Labrenz M."/>
            <person name="Spormann A.M."/>
            <person name="Op den Camp H."/>
            <person name="Overmann J."/>
            <person name="Amann R."/>
            <person name="Jetten M.S.M."/>
            <person name="Mascher T."/>
            <person name="Medema M.H."/>
            <person name="Devos D.P."/>
            <person name="Kaster A.-K."/>
            <person name="Ovreas L."/>
            <person name="Rohde M."/>
            <person name="Galperin M.Y."/>
            <person name="Jogler C."/>
        </authorList>
    </citation>
    <scope>NUCLEOTIDE SEQUENCE [LARGE SCALE GENOMIC DNA]</scope>
    <source>
        <strain evidence="2 3">OJF2</strain>
    </source>
</reference>
<keyword evidence="3" id="KW-1185">Reference proteome</keyword>
<name>A0A5B9W633_9BACT</name>
<dbReference type="EMBL" id="CP042997">
    <property type="protein sequence ID" value="QEH36136.1"/>
    <property type="molecule type" value="Genomic_DNA"/>
</dbReference>
<evidence type="ECO:0008006" key="4">
    <source>
        <dbReference type="Google" id="ProtNLM"/>
    </source>
</evidence>
<accession>A0A5B9W633</accession>
<dbReference type="Proteomes" id="UP000324233">
    <property type="component" value="Chromosome"/>
</dbReference>
<feature type="compositionally biased region" description="Basic residues" evidence="1">
    <location>
        <begin position="26"/>
        <end position="36"/>
    </location>
</feature>
<sequence>MSSSVRSSPSRAAARRHCGPNAPSAVKRRRSARPSWHRLPGSGQIGRGKAFLERYPWQRFEPHAEWASWAGSEGHLPAEVPYTAGIPGGVRITYAPLPRAITVDRLDPGGGYSVLYFDPTEGTTLKGQPLRADASGKARVEPPNAPGGDWVLVVDPEPAGPR</sequence>
<feature type="region of interest" description="Disordered" evidence="1">
    <location>
        <begin position="1"/>
        <end position="45"/>
    </location>
</feature>
<dbReference type="AlphaFoldDB" id="A0A5B9W633"/>
<protein>
    <recommendedName>
        <fullName evidence="4">Collagen-binding domain-containing protein</fullName>
    </recommendedName>
</protein>
<proteinExistence type="predicted"/>
<feature type="compositionally biased region" description="Low complexity" evidence="1">
    <location>
        <begin position="1"/>
        <end position="12"/>
    </location>
</feature>
<evidence type="ECO:0000313" key="3">
    <source>
        <dbReference type="Proteomes" id="UP000324233"/>
    </source>
</evidence>
<evidence type="ECO:0000256" key="1">
    <source>
        <dbReference type="SAM" id="MobiDB-lite"/>
    </source>
</evidence>
<feature type="region of interest" description="Disordered" evidence="1">
    <location>
        <begin position="126"/>
        <end position="162"/>
    </location>
</feature>